<evidence type="ECO:0000313" key="1">
    <source>
        <dbReference type="EMBL" id="RPA92016.1"/>
    </source>
</evidence>
<name>A0A3N4J1I1_9PEZI</name>
<sequence>MTMAAEICNPILCFSHMAEYGLATTDITTTEMQRLQAEIKIAKDIKKDRRILSRAHVITGTEAMEAMHDANVKKKKLP</sequence>
<gene>
    <name evidence="1" type="ORF">L873DRAFT_1818345</name>
</gene>
<evidence type="ECO:0000313" key="2">
    <source>
        <dbReference type="Proteomes" id="UP000276215"/>
    </source>
</evidence>
<reference evidence="1 2" key="1">
    <citation type="journal article" date="2018" name="Nat. Ecol. Evol.">
        <title>Pezizomycetes genomes reveal the molecular basis of ectomycorrhizal truffle lifestyle.</title>
        <authorList>
            <person name="Murat C."/>
            <person name="Payen T."/>
            <person name="Noel B."/>
            <person name="Kuo A."/>
            <person name="Morin E."/>
            <person name="Chen J."/>
            <person name="Kohler A."/>
            <person name="Krizsan K."/>
            <person name="Balestrini R."/>
            <person name="Da Silva C."/>
            <person name="Montanini B."/>
            <person name="Hainaut M."/>
            <person name="Levati E."/>
            <person name="Barry K.W."/>
            <person name="Belfiori B."/>
            <person name="Cichocki N."/>
            <person name="Clum A."/>
            <person name="Dockter R.B."/>
            <person name="Fauchery L."/>
            <person name="Guy J."/>
            <person name="Iotti M."/>
            <person name="Le Tacon F."/>
            <person name="Lindquist E.A."/>
            <person name="Lipzen A."/>
            <person name="Malagnac F."/>
            <person name="Mello A."/>
            <person name="Molinier V."/>
            <person name="Miyauchi S."/>
            <person name="Poulain J."/>
            <person name="Riccioni C."/>
            <person name="Rubini A."/>
            <person name="Sitrit Y."/>
            <person name="Splivallo R."/>
            <person name="Traeger S."/>
            <person name="Wang M."/>
            <person name="Zifcakova L."/>
            <person name="Wipf D."/>
            <person name="Zambonelli A."/>
            <person name="Paolocci F."/>
            <person name="Nowrousian M."/>
            <person name="Ottonello S."/>
            <person name="Baldrian P."/>
            <person name="Spatafora J.W."/>
            <person name="Henrissat B."/>
            <person name="Nagy L.G."/>
            <person name="Aury J.M."/>
            <person name="Wincker P."/>
            <person name="Grigoriev I.V."/>
            <person name="Bonfante P."/>
            <person name="Martin F.M."/>
        </authorList>
    </citation>
    <scope>NUCLEOTIDE SEQUENCE [LARGE SCALE GENOMIC DNA]</scope>
    <source>
        <strain evidence="1 2">120613-1</strain>
    </source>
</reference>
<proteinExistence type="predicted"/>
<dbReference type="EMBL" id="ML120482">
    <property type="protein sequence ID" value="RPA92016.1"/>
    <property type="molecule type" value="Genomic_DNA"/>
</dbReference>
<accession>A0A3N4J1I1</accession>
<organism evidence="1 2">
    <name type="scientific">Choiromyces venosus 120613-1</name>
    <dbReference type="NCBI Taxonomy" id="1336337"/>
    <lineage>
        <taxon>Eukaryota</taxon>
        <taxon>Fungi</taxon>
        <taxon>Dikarya</taxon>
        <taxon>Ascomycota</taxon>
        <taxon>Pezizomycotina</taxon>
        <taxon>Pezizomycetes</taxon>
        <taxon>Pezizales</taxon>
        <taxon>Tuberaceae</taxon>
        <taxon>Choiromyces</taxon>
    </lineage>
</organism>
<dbReference type="Proteomes" id="UP000276215">
    <property type="component" value="Unassembled WGS sequence"/>
</dbReference>
<protein>
    <submittedName>
        <fullName evidence="1">Uncharacterized protein</fullName>
    </submittedName>
</protein>
<keyword evidence="2" id="KW-1185">Reference proteome</keyword>
<dbReference type="AlphaFoldDB" id="A0A3N4J1I1"/>